<dbReference type="Proteomes" id="UP000599688">
    <property type="component" value="Unassembled WGS sequence"/>
</dbReference>
<dbReference type="AlphaFoldDB" id="A0A917E9K1"/>
<protein>
    <recommendedName>
        <fullName evidence="3">DUF3871 family protein</fullName>
    </recommendedName>
</protein>
<evidence type="ECO:0000313" key="2">
    <source>
        <dbReference type="Proteomes" id="UP000599688"/>
    </source>
</evidence>
<reference evidence="1 2" key="1">
    <citation type="journal article" date="2014" name="Int. J. Syst. Evol. Microbiol.">
        <title>Complete genome sequence of Corynebacterium casei LMG S-19264T (=DSM 44701T), isolated from a smear-ripened cheese.</title>
        <authorList>
            <consortium name="US DOE Joint Genome Institute (JGI-PGF)"/>
            <person name="Walter F."/>
            <person name="Albersmeier A."/>
            <person name="Kalinowski J."/>
            <person name="Ruckert C."/>
        </authorList>
    </citation>
    <scope>NUCLEOTIDE SEQUENCE [LARGE SCALE GENOMIC DNA]</scope>
    <source>
        <strain evidence="1 2">CGMCC 1.12925</strain>
    </source>
</reference>
<keyword evidence="2" id="KW-1185">Reference proteome</keyword>
<organism evidence="1 2">
    <name type="scientific">Psychroflexus salis</name>
    <dbReference type="NCBI Taxonomy" id="1526574"/>
    <lineage>
        <taxon>Bacteria</taxon>
        <taxon>Pseudomonadati</taxon>
        <taxon>Bacteroidota</taxon>
        <taxon>Flavobacteriia</taxon>
        <taxon>Flavobacteriales</taxon>
        <taxon>Flavobacteriaceae</taxon>
        <taxon>Psychroflexus</taxon>
    </lineage>
</organism>
<evidence type="ECO:0000313" key="1">
    <source>
        <dbReference type="EMBL" id="GGE14036.1"/>
    </source>
</evidence>
<sequence>MELIKVEKETPNIALENHSNPTKNKSEFIGGRTRSVELNHLKNDCIIPVFSKDNETTISHYQFIKKAKDVIADLFNGFDVSEPNIRVSHQIKGRVPTAIGKPVKELQEHEKTIYYERCAFLMELTQIEESISGNPLTLSIGGVRAYNQENLYSRKNLEKFKIFIGFQNKVCLNLCVSTDGFSNEIRVGSVDDLENKMIELFQSYDKDQHLTTLESFSKLQLDEESFAHFIGKARMYQHLSKKDKARIHPMLLNDGQINHAVKQYYECPNFKRDANNNISLWNLYNLFTEANKTTYIDNNIERNVNAYEIIRHIANSEQFDEFSWYLPN</sequence>
<dbReference type="RefSeq" id="WP_188406137.1">
    <property type="nucleotide sequence ID" value="NZ_BMGL01000007.1"/>
</dbReference>
<dbReference type="EMBL" id="BMGL01000007">
    <property type="protein sequence ID" value="GGE14036.1"/>
    <property type="molecule type" value="Genomic_DNA"/>
</dbReference>
<gene>
    <name evidence="1" type="ORF">GCM10010831_14260</name>
</gene>
<name>A0A917E9K1_9FLAO</name>
<dbReference type="InterPro" id="IPR024353">
    <property type="entry name" value="DUF3871"/>
</dbReference>
<accession>A0A917E9K1</accession>
<evidence type="ECO:0008006" key="3">
    <source>
        <dbReference type="Google" id="ProtNLM"/>
    </source>
</evidence>
<dbReference type="Pfam" id="PF12987">
    <property type="entry name" value="DUF3871"/>
    <property type="match status" value="1"/>
</dbReference>
<proteinExistence type="predicted"/>
<comment type="caution">
    <text evidence="1">The sequence shown here is derived from an EMBL/GenBank/DDBJ whole genome shotgun (WGS) entry which is preliminary data.</text>
</comment>